<dbReference type="GO" id="GO:0003725">
    <property type="term" value="F:double-stranded RNA binding"/>
    <property type="evidence" value="ECO:0007669"/>
    <property type="project" value="InterPro"/>
</dbReference>
<keyword evidence="5 13" id="KW-0808">Transferase</keyword>
<comment type="subcellular location">
    <subcellularLocation>
        <location evidence="1">Cytoplasm</location>
    </subcellularLocation>
</comment>
<dbReference type="AlphaFoldDB" id="A0A9Q4GII6"/>
<dbReference type="GO" id="GO:0008033">
    <property type="term" value="P:tRNA processing"/>
    <property type="evidence" value="ECO:0007669"/>
    <property type="project" value="UniProtKB-KW"/>
</dbReference>
<evidence type="ECO:0000256" key="2">
    <source>
        <dbReference type="ARBA" id="ARBA00007663"/>
    </source>
</evidence>
<keyword evidence="6" id="KW-0819">tRNA processing</keyword>
<comment type="similarity">
    <text evidence="2">Belongs to the SUA5 family.</text>
</comment>
<protein>
    <recommendedName>
        <fullName evidence="10">L-threonylcarbamoyladenylate synthase</fullName>
        <ecNumber evidence="3">2.7.7.87</ecNumber>
    </recommendedName>
    <alternativeName>
        <fullName evidence="10">L-threonylcarbamoyladenylate synthase</fullName>
    </alternativeName>
</protein>
<dbReference type="InterPro" id="IPR050156">
    <property type="entry name" value="TC-AMP_synthase_SUA5"/>
</dbReference>
<evidence type="ECO:0000313" key="13">
    <source>
        <dbReference type="EMBL" id="MCX2818843.1"/>
    </source>
</evidence>
<keyword evidence="8" id="KW-0547">Nucleotide-binding</keyword>
<dbReference type="RefSeq" id="WP_266086681.1">
    <property type="nucleotide sequence ID" value="NZ_RKLV01000004.1"/>
</dbReference>
<evidence type="ECO:0000256" key="6">
    <source>
        <dbReference type="ARBA" id="ARBA00022694"/>
    </source>
</evidence>
<comment type="catalytic activity">
    <reaction evidence="11">
        <text>L-threonine + hydrogencarbonate + ATP = L-threonylcarbamoyladenylate + diphosphate + H2O</text>
        <dbReference type="Rhea" id="RHEA:36407"/>
        <dbReference type="ChEBI" id="CHEBI:15377"/>
        <dbReference type="ChEBI" id="CHEBI:17544"/>
        <dbReference type="ChEBI" id="CHEBI:30616"/>
        <dbReference type="ChEBI" id="CHEBI:33019"/>
        <dbReference type="ChEBI" id="CHEBI:57926"/>
        <dbReference type="ChEBI" id="CHEBI:73682"/>
        <dbReference type="EC" id="2.7.7.87"/>
    </reaction>
</comment>
<evidence type="ECO:0000259" key="12">
    <source>
        <dbReference type="PROSITE" id="PS51163"/>
    </source>
</evidence>
<reference evidence="13" key="1">
    <citation type="submission" date="2022-09" db="EMBL/GenBank/DDBJ databases">
        <title>Haloadaptaus new haloarchaeum isolated from saline soil.</title>
        <authorList>
            <person name="Duran-Viseras A."/>
            <person name="Sanchez-Porro C."/>
            <person name="Ventosa A."/>
        </authorList>
    </citation>
    <scope>NUCLEOTIDE SEQUENCE</scope>
    <source>
        <strain evidence="13">F3-133</strain>
    </source>
</reference>
<evidence type="ECO:0000256" key="7">
    <source>
        <dbReference type="ARBA" id="ARBA00022695"/>
    </source>
</evidence>
<keyword evidence="7 13" id="KW-0548">Nucleotidyltransferase</keyword>
<evidence type="ECO:0000313" key="14">
    <source>
        <dbReference type="Proteomes" id="UP001149411"/>
    </source>
</evidence>
<dbReference type="PANTHER" id="PTHR17490:SF16">
    <property type="entry name" value="THREONYLCARBAMOYL-AMP SYNTHASE"/>
    <property type="match status" value="1"/>
</dbReference>
<evidence type="ECO:0000256" key="10">
    <source>
        <dbReference type="ARBA" id="ARBA00029774"/>
    </source>
</evidence>
<evidence type="ECO:0000256" key="11">
    <source>
        <dbReference type="ARBA" id="ARBA00048366"/>
    </source>
</evidence>
<keyword evidence="14" id="KW-1185">Reference proteome</keyword>
<dbReference type="GO" id="GO:0005524">
    <property type="term" value="F:ATP binding"/>
    <property type="evidence" value="ECO:0007669"/>
    <property type="project" value="UniProtKB-KW"/>
</dbReference>
<dbReference type="InterPro" id="IPR017945">
    <property type="entry name" value="DHBP_synth_RibB-like_a/b_dom"/>
</dbReference>
<evidence type="ECO:0000256" key="1">
    <source>
        <dbReference type="ARBA" id="ARBA00004496"/>
    </source>
</evidence>
<organism evidence="13 14">
    <name type="scientific">Halorutilus salinus</name>
    <dbReference type="NCBI Taxonomy" id="2487751"/>
    <lineage>
        <taxon>Archaea</taxon>
        <taxon>Methanobacteriati</taxon>
        <taxon>Methanobacteriota</taxon>
        <taxon>Stenosarchaea group</taxon>
        <taxon>Halobacteria</taxon>
        <taxon>Halorutilales</taxon>
        <taxon>Halorutilaceae</taxon>
        <taxon>Halorutilus</taxon>
    </lineage>
</organism>
<name>A0A9Q4GII6_9EURY</name>
<keyword evidence="9" id="KW-0067">ATP-binding</keyword>
<dbReference type="InterPro" id="IPR006070">
    <property type="entry name" value="Sua5-like_dom"/>
</dbReference>
<dbReference type="GO" id="GO:0005737">
    <property type="term" value="C:cytoplasm"/>
    <property type="evidence" value="ECO:0007669"/>
    <property type="project" value="UniProtKB-SubCell"/>
</dbReference>
<dbReference type="GO" id="GO:0061710">
    <property type="term" value="F:L-threonylcarbamoyladenylate synthase"/>
    <property type="evidence" value="ECO:0007669"/>
    <property type="project" value="UniProtKB-EC"/>
</dbReference>
<dbReference type="Gene3D" id="3.90.870.10">
    <property type="entry name" value="DHBP synthase"/>
    <property type="match status" value="1"/>
</dbReference>
<evidence type="ECO:0000256" key="3">
    <source>
        <dbReference type="ARBA" id="ARBA00012584"/>
    </source>
</evidence>
<feature type="domain" description="YrdC-like" evidence="12">
    <location>
        <begin position="3"/>
        <end position="186"/>
    </location>
</feature>
<evidence type="ECO:0000256" key="9">
    <source>
        <dbReference type="ARBA" id="ARBA00022840"/>
    </source>
</evidence>
<dbReference type="NCBIfam" id="TIGR00057">
    <property type="entry name" value="L-threonylcarbamoyladenylate synthase"/>
    <property type="match status" value="1"/>
</dbReference>
<evidence type="ECO:0000256" key="5">
    <source>
        <dbReference type="ARBA" id="ARBA00022679"/>
    </source>
</evidence>
<dbReference type="Pfam" id="PF01300">
    <property type="entry name" value="Sua5_yciO_yrdC"/>
    <property type="match status" value="1"/>
</dbReference>
<dbReference type="SUPFAM" id="SSF55821">
    <property type="entry name" value="YrdC/RibB"/>
    <property type="match status" value="1"/>
</dbReference>
<dbReference type="EC" id="2.7.7.87" evidence="3"/>
<sequence length="199" mass="21157">MRRVTVEEAVELVDHGGVVVYPTETVYGVGGDAFNEDAVRRVYEVKGRPRERPVSVAVADTDDIEKVARLDDGARRLVDELLPGPVTPLVPVRNRVPEVVTAGGKLVGVRVPDDGTARRLLRRTGPLTSTSANVSGEPSVTSPQELGVFGDRVDGVIDDGSRDATGGVGSTVVDTTTWEVVREGAGAERVRGYISRNGL</sequence>
<dbReference type="Proteomes" id="UP001149411">
    <property type="component" value="Unassembled WGS sequence"/>
</dbReference>
<evidence type="ECO:0000256" key="4">
    <source>
        <dbReference type="ARBA" id="ARBA00022490"/>
    </source>
</evidence>
<dbReference type="EMBL" id="RKLV01000004">
    <property type="protein sequence ID" value="MCX2818843.1"/>
    <property type="molecule type" value="Genomic_DNA"/>
</dbReference>
<evidence type="ECO:0000256" key="8">
    <source>
        <dbReference type="ARBA" id="ARBA00022741"/>
    </source>
</evidence>
<dbReference type="PROSITE" id="PS51163">
    <property type="entry name" value="YRDC"/>
    <property type="match status" value="1"/>
</dbReference>
<dbReference type="PANTHER" id="PTHR17490">
    <property type="entry name" value="SUA5"/>
    <property type="match status" value="1"/>
</dbReference>
<accession>A0A9Q4GII6</accession>
<comment type="caution">
    <text evidence="13">The sequence shown here is derived from an EMBL/GenBank/DDBJ whole genome shotgun (WGS) entry which is preliminary data.</text>
</comment>
<dbReference type="GO" id="GO:0006450">
    <property type="term" value="P:regulation of translational fidelity"/>
    <property type="evidence" value="ECO:0007669"/>
    <property type="project" value="TreeGrafter"/>
</dbReference>
<proteinExistence type="inferred from homology"/>
<keyword evidence="4" id="KW-0963">Cytoplasm</keyword>
<gene>
    <name evidence="13" type="ORF">EGH25_05710</name>
</gene>
<dbReference type="GO" id="GO:0000049">
    <property type="term" value="F:tRNA binding"/>
    <property type="evidence" value="ECO:0007669"/>
    <property type="project" value="TreeGrafter"/>
</dbReference>